<feature type="transmembrane region" description="Helical" evidence="1">
    <location>
        <begin position="131"/>
        <end position="150"/>
    </location>
</feature>
<dbReference type="eggNOG" id="arCOG07343">
    <property type="taxonomic scope" value="Archaea"/>
</dbReference>
<keyword evidence="3" id="KW-1185">Reference proteome</keyword>
<feature type="transmembrane region" description="Helical" evidence="1">
    <location>
        <begin position="162"/>
        <end position="187"/>
    </location>
</feature>
<accession>E1QRK0</accession>
<keyword evidence="1" id="KW-0472">Membrane</keyword>
<feature type="transmembrane region" description="Helical" evidence="1">
    <location>
        <begin position="41"/>
        <end position="67"/>
    </location>
</feature>
<dbReference type="GeneID" id="9753408"/>
<dbReference type="RefSeq" id="WP_013337539.1">
    <property type="nucleotide sequence ID" value="NC_014537.1"/>
</dbReference>
<dbReference type="KEGG" id="vdi:Vdis_2448"/>
<name>E1QRK0_VULDI</name>
<dbReference type="OrthoDB" id="55583at2157"/>
<dbReference type="AlphaFoldDB" id="E1QRK0"/>
<dbReference type="STRING" id="572478.Vdis_2448"/>
<proteinExistence type="predicted"/>
<protein>
    <submittedName>
        <fullName evidence="2">Uncharacterized protein</fullName>
    </submittedName>
</protein>
<evidence type="ECO:0000313" key="2">
    <source>
        <dbReference type="EMBL" id="ADN51814.1"/>
    </source>
</evidence>
<evidence type="ECO:0000313" key="3">
    <source>
        <dbReference type="Proteomes" id="UP000006681"/>
    </source>
</evidence>
<reference evidence="2 3" key="1">
    <citation type="journal article" date="2010" name="Stand. Genomic Sci.">
        <title>Complete genome sequence of Vulcanisaeta distributa type strain (IC-017).</title>
        <authorList>
            <person name="Mavromatis K."/>
            <person name="Sikorski J."/>
            <person name="Pabst E."/>
            <person name="Teshima H."/>
            <person name="Lapidus A."/>
            <person name="Lucas S."/>
            <person name="Nolan M."/>
            <person name="Glavina Del Rio T."/>
            <person name="Cheng J.F."/>
            <person name="Bruce D."/>
            <person name="Goodwin L."/>
            <person name="Pitluck S."/>
            <person name="Liolios K."/>
            <person name="Ivanova N."/>
            <person name="Mikhailova N."/>
            <person name="Pati A."/>
            <person name="Chen A."/>
            <person name="Palaniappan K."/>
            <person name="Land M."/>
            <person name="Hauser L."/>
            <person name="Chang Y.J."/>
            <person name="Jeffries C.D."/>
            <person name="Rohde M."/>
            <person name="Spring S."/>
            <person name="Goker M."/>
            <person name="Wirth R."/>
            <person name="Woyke T."/>
            <person name="Bristow J."/>
            <person name="Eisen J.A."/>
            <person name="Markowitz V."/>
            <person name="Hugenholtz P."/>
            <person name="Klenk H.P."/>
            <person name="Kyrpides N.C."/>
        </authorList>
    </citation>
    <scope>NUCLEOTIDE SEQUENCE [LARGE SCALE GENOMIC DNA]</scope>
    <source>
        <strain evidence="3">DSM 14429 / JCM 11212 / NBRC 100878 / IC-017</strain>
    </source>
</reference>
<feature type="transmembrane region" description="Helical" evidence="1">
    <location>
        <begin position="105"/>
        <end position="125"/>
    </location>
</feature>
<sequence>MTSVLPPVAVGFFGLGIGYLVYGGMGLFYPTKTDESTNKSLAVWGLWMPGFMQFLTGIYILIAISIYRELPSVFYMAGVAFTAYGVHWFALGWKRYIGSSNLPDAFMALGFLVLSVLGAFVFGYVHDYPVMILFVILIFVYATEAPARFLNSPTLSRLVSLWQFIGGWWLMYLTIATVVDLALGLSLPV</sequence>
<keyword evidence="1" id="KW-0812">Transmembrane</keyword>
<reference evidence="3" key="2">
    <citation type="journal article" date="2010" name="Stand. Genomic Sci.">
        <title>Complete genome sequence of Vulcanisaeta distributa type strain (IC-017T).</title>
        <authorList>
            <person name="Mavromatis K."/>
            <person name="Sikorski J."/>
            <person name="Pabst E."/>
            <person name="Teshima H."/>
            <person name="Lapidus A."/>
            <person name="Lucas S."/>
            <person name="Nolan M."/>
            <person name="Glavina Del Rio T."/>
            <person name="Cheng J."/>
            <person name="Bruce D."/>
            <person name="Goodwin L."/>
            <person name="Pitluck S."/>
            <person name="Liolios K."/>
            <person name="Ivanova N."/>
            <person name="Mikhailova N."/>
            <person name="Pati A."/>
            <person name="Chen A."/>
            <person name="Palaniappan K."/>
            <person name="Land M."/>
            <person name="Hauser L."/>
            <person name="Chang Y."/>
            <person name="Jeffries C."/>
            <person name="Rohde M."/>
            <person name="Spring S."/>
            <person name="Goker M."/>
            <person name="Wirth R."/>
            <person name="Woyke T."/>
            <person name="Bristow J."/>
            <person name="Eisen J."/>
            <person name="Markowitz V."/>
            <person name="Hugenholtz P."/>
            <person name="Klenk H."/>
            <person name="Kyrpides N."/>
        </authorList>
    </citation>
    <scope>NUCLEOTIDE SEQUENCE [LARGE SCALE GENOMIC DNA]</scope>
    <source>
        <strain evidence="3">DSM 14429 / JCM 11212 / NBRC 100878 / IC-017</strain>
    </source>
</reference>
<keyword evidence="1" id="KW-1133">Transmembrane helix</keyword>
<feature type="transmembrane region" description="Helical" evidence="1">
    <location>
        <begin position="6"/>
        <end position="29"/>
    </location>
</feature>
<organism evidence="2 3">
    <name type="scientific">Vulcanisaeta distributa (strain DSM 14429 / JCM 11212 / NBRC 100878 / IC-017)</name>
    <dbReference type="NCBI Taxonomy" id="572478"/>
    <lineage>
        <taxon>Archaea</taxon>
        <taxon>Thermoproteota</taxon>
        <taxon>Thermoprotei</taxon>
        <taxon>Thermoproteales</taxon>
        <taxon>Thermoproteaceae</taxon>
        <taxon>Vulcanisaeta</taxon>
    </lineage>
</organism>
<feature type="transmembrane region" description="Helical" evidence="1">
    <location>
        <begin position="73"/>
        <end position="93"/>
    </location>
</feature>
<evidence type="ECO:0000256" key="1">
    <source>
        <dbReference type="SAM" id="Phobius"/>
    </source>
</evidence>
<gene>
    <name evidence="2" type="ordered locus">Vdis_2448</name>
</gene>
<dbReference type="HOGENOM" id="CLU_1346504_0_0_2"/>
<dbReference type="Proteomes" id="UP000006681">
    <property type="component" value="Chromosome"/>
</dbReference>
<dbReference type="EMBL" id="CP002100">
    <property type="protein sequence ID" value="ADN51814.1"/>
    <property type="molecule type" value="Genomic_DNA"/>
</dbReference>